<evidence type="ECO:0000313" key="3">
    <source>
        <dbReference type="Proteomes" id="UP000629468"/>
    </source>
</evidence>
<feature type="compositionally biased region" description="Basic and acidic residues" evidence="1">
    <location>
        <begin position="46"/>
        <end position="69"/>
    </location>
</feature>
<feature type="compositionally biased region" description="Basic and acidic residues" evidence="1">
    <location>
        <begin position="249"/>
        <end position="262"/>
    </location>
</feature>
<reference evidence="2 3" key="1">
    <citation type="journal article" name="Sci. Rep.">
        <title>Telomere-to-telomere assembled and centromere annotated genomes of the two main subspecies of the button mushroom Agaricus bisporus reveal especially polymorphic chromosome ends.</title>
        <authorList>
            <person name="Sonnenberg A.S.M."/>
            <person name="Sedaghat-Telgerd N."/>
            <person name="Lavrijssen B."/>
            <person name="Ohm R.A."/>
            <person name="Hendrickx P.M."/>
            <person name="Scholtmeijer K."/>
            <person name="Baars J.J.P."/>
            <person name="van Peer A."/>
        </authorList>
    </citation>
    <scope>NUCLEOTIDE SEQUENCE [LARGE SCALE GENOMIC DNA]</scope>
    <source>
        <strain evidence="2 3">H119_p4</strain>
    </source>
</reference>
<dbReference type="InterPro" id="IPR013226">
    <property type="entry name" value="Pal1"/>
</dbReference>
<evidence type="ECO:0000256" key="1">
    <source>
        <dbReference type="SAM" id="MobiDB-lite"/>
    </source>
</evidence>
<feature type="compositionally biased region" description="Basic and acidic residues" evidence="1">
    <location>
        <begin position="93"/>
        <end position="105"/>
    </location>
</feature>
<organism evidence="2 3">
    <name type="scientific">Agaricus bisporus var. burnettii</name>
    <dbReference type="NCBI Taxonomy" id="192524"/>
    <lineage>
        <taxon>Eukaryota</taxon>
        <taxon>Fungi</taxon>
        <taxon>Dikarya</taxon>
        <taxon>Basidiomycota</taxon>
        <taxon>Agaricomycotina</taxon>
        <taxon>Agaricomycetes</taxon>
        <taxon>Agaricomycetidae</taxon>
        <taxon>Agaricales</taxon>
        <taxon>Agaricineae</taxon>
        <taxon>Agaricaceae</taxon>
        <taxon>Agaricus</taxon>
    </lineage>
</organism>
<evidence type="ECO:0008006" key="4">
    <source>
        <dbReference type="Google" id="ProtNLM"/>
    </source>
</evidence>
<feature type="region of interest" description="Disordered" evidence="1">
    <location>
        <begin position="208"/>
        <end position="427"/>
    </location>
</feature>
<dbReference type="EMBL" id="JABXXO010000001">
    <property type="protein sequence ID" value="KAF7784647.1"/>
    <property type="molecule type" value="Genomic_DNA"/>
</dbReference>
<dbReference type="AlphaFoldDB" id="A0A8H7KLE0"/>
<dbReference type="GO" id="GO:0005737">
    <property type="term" value="C:cytoplasm"/>
    <property type="evidence" value="ECO:0007669"/>
    <property type="project" value="TreeGrafter"/>
</dbReference>
<feature type="region of interest" description="Disordered" evidence="1">
    <location>
        <begin position="1"/>
        <end position="121"/>
    </location>
</feature>
<evidence type="ECO:0000313" key="2">
    <source>
        <dbReference type="EMBL" id="KAF7784647.1"/>
    </source>
</evidence>
<feature type="compositionally biased region" description="Polar residues" evidence="1">
    <location>
        <begin position="314"/>
        <end position="350"/>
    </location>
</feature>
<feature type="compositionally biased region" description="Basic residues" evidence="1">
    <location>
        <begin position="414"/>
        <end position="427"/>
    </location>
</feature>
<sequence length="427" mass="46152">MAAVRTHTSSSDPFLDPAAPPTHRPPPPPPKQPPSANMPRPAPPSKDIHDITEAVRDTVTLRDRSDGTRARVGRSTTSIGAPNASPHHSSKRSHSEDSAIAEKSKSSGKSRGKKGSQHADVIDRLDFTSVGLFHHDGPFDACAPSRNKQRNKAPLYAWTNPPDPVQYGDSAYPSAHAYAAFSNDYPEPPKKKVDAIAEAWGIHEPEPYEEFFAGGGGSTRPDGDTPTSSIYNGRDSHSNPVTRSGLPKRVGDDAQGNKERTRGATRRSLVPPPQPIFVPDPIERLDSGAIPSPDPKRQKSIMQRIRKMRDSPNVPVTSEYDQPSSPNSAFDQPYSPTQPTRPSHKSQNSFLGRFGNKAQPQSADKPEPFVLIEPLPSSNKDLPPAPTMNVTSSGESAQHGSPEFGSPGIGRKTSLMKKVGRVVRGTR</sequence>
<feature type="compositionally biased region" description="Basic residues" evidence="1">
    <location>
        <begin position="106"/>
        <end position="116"/>
    </location>
</feature>
<feature type="compositionally biased region" description="Polar residues" evidence="1">
    <location>
        <begin position="388"/>
        <end position="399"/>
    </location>
</feature>
<comment type="caution">
    <text evidence="2">The sequence shown here is derived from an EMBL/GenBank/DDBJ whole genome shotgun (WGS) entry which is preliminary data.</text>
</comment>
<name>A0A8H7KLE0_AGABI</name>
<feature type="compositionally biased region" description="Pro residues" evidence="1">
    <location>
        <begin position="18"/>
        <end position="33"/>
    </location>
</feature>
<dbReference type="Proteomes" id="UP000629468">
    <property type="component" value="Unassembled WGS sequence"/>
</dbReference>
<feature type="compositionally biased region" description="Polar residues" evidence="1">
    <location>
        <begin position="1"/>
        <end position="12"/>
    </location>
</feature>
<dbReference type="Pfam" id="PF08316">
    <property type="entry name" value="Pal1"/>
    <property type="match status" value="1"/>
</dbReference>
<gene>
    <name evidence="2" type="ORF">Agabi119p4_812</name>
</gene>
<dbReference type="PANTHER" id="PTHR28307:SF2">
    <property type="entry name" value="PROTEIN PAL1"/>
    <property type="match status" value="1"/>
</dbReference>
<proteinExistence type="predicted"/>
<protein>
    <recommendedName>
        <fullName evidence="4">Pal1 cell morphology protein</fullName>
    </recommendedName>
</protein>
<dbReference type="PANTHER" id="PTHR28307">
    <property type="entry name" value="PROTEIN PAL1"/>
    <property type="match status" value="1"/>
</dbReference>
<accession>A0A8H7KLE0</accession>